<evidence type="ECO:0000259" key="6">
    <source>
        <dbReference type="SMART" id="SM00833"/>
    </source>
</evidence>
<evidence type="ECO:0000256" key="1">
    <source>
        <dbReference type="ARBA" id="ARBA00022741"/>
    </source>
</evidence>
<proteinExistence type="inferred from homology"/>
<dbReference type="GO" id="GO:0016787">
    <property type="term" value="F:hydrolase activity"/>
    <property type="evidence" value="ECO:0007669"/>
    <property type="project" value="UniProtKB-KW"/>
</dbReference>
<dbReference type="EMBL" id="JNVM01000010">
    <property type="protein sequence ID" value="KEQ25723.1"/>
    <property type="molecule type" value="Genomic_DNA"/>
</dbReference>
<evidence type="ECO:0000313" key="7">
    <source>
        <dbReference type="EMBL" id="KEQ25723.1"/>
    </source>
</evidence>
<comment type="similarity">
    <text evidence="4">Belongs to the SIMIBI class G3E GTPase family. ZNG1 subfamily.</text>
</comment>
<dbReference type="Proteomes" id="UP000028123">
    <property type="component" value="Unassembled WGS sequence"/>
</dbReference>
<reference evidence="7 8" key="1">
    <citation type="submission" date="2014-06" db="EMBL/GenBank/DDBJ databases">
        <title>Draft genome sequence of Paenibacillus sp. MSt1.</title>
        <authorList>
            <person name="Aw Y.K."/>
            <person name="Ong K.S."/>
            <person name="Gan H.M."/>
            <person name="Lee S.M."/>
        </authorList>
    </citation>
    <scope>NUCLEOTIDE SEQUENCE [LARGE SCALE GENOMIC DNA]</scope>
    <source>
        <strain evidence="7 8">MSt1</strain>
    </source>
</reference>
<evidence type="ECO:0000256" key="5">
    <source>
        <dbReference type="ARBA" id="ARBA00049117"/>
    </source>
</evidence>
<dbReference type="RefSeq" id="WP_036682277.1">
    <property type="nucleotide sequence ID" value="NZ_JNVM01000010.1"/>
</dbReference>
<dbReference type="PANTHER" id="PTHR43603:SF3">
    <property type="entry name" value="ZINC CHAPERONE YCIC"/>
    <property type="match status" value="1"/>
</dbReference>
<organism evidence="7 8">
    <name type="scientific">Paenibacillus tyrfis</name>
    <dbReference type="NCBI Taxonomy" id="1501230"/>
    <lineage>
        <taxon>Bacteria</taxon>
        <taxon>Bacillati</taxon>
        <taxon>Bacillota</taxon>
        <taxon>Bacilli</taxon>
        <taxon>Bacillales</taxon>
        <taxon>Paenibacillaceae</taxon>
        <taxon>Paenibacillus</taxon>
    </lineage>
</organism>
<comment type="caution">
    <text evidence="7">The sequence shown here is derived from an EMBL/GenBank/DDBJ whole genome shotgun (WGS) entry which is preliminary data.</text>
</comment>
<keyword evidence="8" id="KW-1185">Reference proteome</keyword>
<dbReference type="CDD" id="cd03112">
    <property type="entry name" value="CobW-like"/>
    <property type="match status" value="1"/>
</dbReference>
<keyword evidence="2" id="KW-0378">Hydrolase</keyword>
<evidence type="ECO:0000256" key="3">
    <source>
        <dbReference type="ARBA" id="ARBA00023186"/>
    </source>
</evidence>
<feature type="domain" description="CobW C-terminal" evidence="6">
    <location>
        <begin position="261"/>
        <end position="376"/>
    </location>
</feature>
<dbReference type="GO" id="GO:0000166">
    <property type="term" value="F:nucleotide binding"/>
    <property type="evidence" value="ECO:0007669"/>
    <property type="project" value="UniProtKB-KW"/>
</dbReference>
<sequence>MEHNTTKIPVTVLSGYLGAGKTTILNYVLNHRHGLKVAVIVNDLSEVNVDAALVQNGGGLSRTEEKLVEMSNGCICCTLREDLLREVERLALEGRFDYILIESTGVGEPVPVAQTFTYIDEEHGIDLSRWCRLDCMVTVVDAYRFWHDYSSGESLLERQQAVGADDTRDVVDLLISQIEFCDVLILNKCDLVEEEELNELEGVLRKLQPRAKLLRTERGQVNPEEILNTGLFDFEAASTSAGWMQELMNDHHTPETEEYGISSFVYERRRPFHPERLTAWMSDWPEDIVRAKGTVWLASRNALAQSLSQAGPSIQFGPAGYWVAALPEAERQAILAEEPELAQHWDPVFGDRTTKLVLIGIAPDRRRITAELDACLLTDEEMAGDWSLLSDRLPNVSTEQLEASLLQ</sequence>
<dbReference type="PANTHER" id="PTHR43603">
    <property type="entry name" value="COBW DOMAIN-CONTAINING PROTEIN DDB_G0274527"/>
    <property type="match status" value="1"/>
</dbReference>
<dbReference type="Pfam" id="PF02492">
    <property type="entry name" value="cobW"/>
    <property type="match status" value="1"/>
</dbReference>
<dbReference type="SUPFAM" id="SSF52540">
    <property type="entry name" value="P-loop containing nucleoside triphosphate hydrolases"/>
    <property type="match status" value="1"/>
</dbReference>
<dbReference type="AlphaFoldDB" id="A0A081P4V0"/>
<dbReference type="SMART" id="SM00833">
    <property type="entry name" value="CobW_C"/>
    <property type="match status" value="1"/>
</dbReference>
<dbReference type="OrthoDB" id="9808822at2"/>
<keyword evidence="1" id="KW-0547">Nucleotide-binding</keyword>
<evidence type="ECO:0000256" key="4">
    <source>
        <dbReference type="ARBA" id="ARBA00034320"/>
    </source>
</evidence>
<evidence type="ECO:0000313" key="8">
    <source>
        <dbReference type="Proteomes" id="UP000028123"/>
    </source>
</evidence>
<accession>A0A081P4V0</accession>
<dbReference type="InterPro" id="IPR051927">
    <property type="entry name" value="Zn_Chap_cDPG_Synth"/>
</dbReference>
<dbReference type="Pfam" id="PF07683">
    <property type="entry name" value="CobW_C"/>
    <property type="match status" value="1"/>
</dbReference>
<dbReference type="InterPro" id="IPR036627">
    <property type="entry name" value="CobW-likC_sf"/>
</dbReference>
<dbReference type="Gene3D" id="3.30.1220.10">
    <property type="entry name" value="CobW-like, C-terminal domain"/>
    <property type="match status" value="1"/>
</dbReference>
<protein>
    <submittedName>
        <fullName evidence="7">Cobalamin biosynthesis protein CobW</fullName>
    </submittedName>
</protein>
<comment type="catalytic activity">
    <reaction evidence="5">
        <text>GTP + H2O = GDP + phosphate + H(+)</text>
        <dbReference type="Rhea" id="RHEA:19669"/>
        <dbReference type="ChEBI" id="CHEBI:15377"/>
        <dbReference type="ChEBI" id="CHEBI:15378"/>
        <dbReference type="ChEBI" id="CHEBI:37565"/>
        <dbReference type="ChEBI" id="CHEBI:43474"/>
        <dbReference type="ChEBI" id="CHEBI:58189"/>
    </reaction>
    <physiologicalReaction direction="left-to-right" evidence="5">
        <dbReference type="Rhea" id="RHEA:19670"/>
    </physiologicalReaction>
</comment>
<dbReference type="eggNOG" id="COG0523">
    <property type="taxonomic scope" value="Bacteria"/>
</dbReference>
<evidence type="ECO:0000256" key="2">
    <source>
        <dbReference type="ARBA" id="ARBA00022801"/>
    </source>
</evidence>
<dbReference type="InterPro" id="IPR027417">
    <property type="entry name" value="P-loop_NTPase"/>
</dbReference>
<dbReference type="InterPro" id="IPR003495">
    <property type="entry name" value="CobW/HypB/UreG_nucleotide-bd"/>
</dbReference>
<dbReference type="Gene3D" id="3.40.50.300">
    <property type="entry name" value="P-loop containing nucleotide triphosphate hydrolases"/>
    <property type="match status" value="1"/>
</dbReference>
<gene>
    <name evidence="7" type="ORF">ET33_03135</name>
</gene>
<keyword evidence="3" id="KW-0143">Chaperone</keyword>
<name>A0A081P4V0_9BACL</name>
<dbReference type="InterPro" id="IPR011629">
    <property type="entry name" value="CobW-like_C"/>
</dbReference>